<dbReference type="GO" id="GO:0032259">
    <property type="term" value="P:methylation"/>
    <property type="evidence" value="ECO:0007669"/>
    <property type="project" value="UniProtKB-KW"/>
</dbReference>
<dbReference type="Gene3D" id="6.10.140.2220">
    <property type="match status" value="1"/>
</dbReference>
<protein>
    <recommendedName>
        <fullName evidence="7">Histone-lysine N-methyltransferase SET5</fullName>
    </recommendedName>
    <alternativeName>
        <fullName evidence="6">SET domain-containing protein 5</fullName>
    </alternativeName>
</protein>
<dbReference type="SUPFAM" id="SSF82199">
    <property type="entry name" value="SET domain"/>
    <property type="match status" value="1"/>
</dbReference>
<reference evidence="10 11" key="1">
    <citation type="submission" date="2016-01" db="EMBL/GenBank/DDBJ databases">
        <title>Genome sequence of the yeast Holleya sinecauda.</title>
        <authorList>
            <person name="Dietrich F.S."/>
        </authorList>
    </citation>
    <scope>NUCLEOTIDE SEQUENCE [LARGE SCALE GENOMIC DNA]</scope>
    <source>
        <strain evidence="10 11">ATCC 58844</strain>
    </source>
</reference>
<keyword evidence="2" id="KW-0158">Chromosome</keyword>
<keyword evidence="3" id="KW-0489">Methyltransferase</keyword>
<evidence type="ECO:0000256" key="2">
    <source>
        <dbReference type="ARBA" id="ARBA00022454"/>
    </source>
</evidence>
<dbReference type="AlphaFoldDB" id="A0A0X8HV54"/>
<dbReference type="PROSITE" id="PS50280">
    <property type="entry name" value="SET"/>
    <property type="match status" value="1"/>
</dbReference>
<dbReference type="GeneID" id="28725323"/>
<dbReference type="EMBL" id="CP014247">
    <property type="protein sequence ID" value="AMD21999.1"/>
    <property type="molecule type" value="Genomic_DNA"/>
</dbReference>
<dbReference type="SMART" id="SM00317">
    <property type="entry name" value="SET"/>
    <property type="match status" value="1"/>
</dbReference>
<dbReference type="GO" id="GO:0042799">
    <property type="term" value="F:histone H4K20 methyltransferase activity"/>
    <property type="evidence" value="ECO:0007669"/>
    <property type="project" value="TreeGrafter"/>
</dbReference>
<organism evidence="10 11">
    <name type="scientific">Eremothecium sinecaudum</name>
    <dbReference type="NCBI Taxonomy" id="45286"/>
    <lineage>
        <taxon>Eukaryota</taxon>
        <taxon>Fungi</taxon>
        <taxon>Dikarya</taxon>
        <taxon>Ascomycota</taxon>
        <taxon>Saccharomycotina</taxon>
        <taxon>Saccharomycetes</taxon>
        <taxon>Saccharomycetales</taxon>
        <taxon>Saccharomycetaceae</taxon>
        <taxon>Eremothecium</taxon>
    </lineage>
</organism>
<evidence type="ECO:0000313" key="10">
    <source>
        <dbReference type="EMBL" id="AMD21999.1"/>
    </source>
</evidence>
<dbReference type="GO" id="GO:0045814">
    <property type="term" value="P:negative regulation of gene expression, epigenetic"/>
    <property type="evidence" value="ECO:0007669"/>
    <property type="project" value="TreeGrafter"/>
</dbReference>
<dbReference type="RefSeq" id="XP_017988995.1">
    <property type="nucleotide sequence ID" value="XM_018133842.1"/>
</dbReference>
<dbReference type="Proteomes" id="UP000243052">
    <property type="component" value="Chromosome vii"/>
</dbReference>
<evidence type="ECO:0000259" key="9">
    <source>
        <dbReference type="PROSITE" id="PS50280"/>
    </source>
</evidence>
<dbReference type="InterPro" id="IPR046341">
    <property type="entry name" value="SET_dom_sf"/>
</dbReference>
<dbReference type="Gene3D" id="1.10.220.160">
    <property type="match status" value="1"/>
</dbReference>
<evidence type="ECO:0000256" key="8">
    <source>
        <dbReference type="ARBA" id="ARBA00048619"/>
    </source>
</evidence>
<keyword evidence="4" id="KW-0808">Transferase</keyword>
<evidence type="ECO:0000256" key="5">
    <source>
        <dbReference type="ARBA" id="ARBA00022691"/>
    </source>
</evidence>
<feature type="domain" description="SET" evidence="9">
    <location>
        <begin position="108"/>
        <end position="385"/>
    </location>
</feature>
<evidence type="ECO:0000256" key="1">
    <source>
        <dbReference type="ARBA" id="ARBA00004286"/>
    </source>
</evidence>
<dbReference type="OrthoDB" id="438641at2759"/>
<evidence type="ECO:0000256" key="7">
    <source>
        <dbReference type="ARBA" id="ARBA00044528"/>
    </source>
</evidence>
<dbReference type="Pfam" id="PF00856">
    <property type="entry name" value="SET"/>
    <property type="match status" value="1"/>
</dbReference>
<evidence type="ECO:0000313" key="11">
    <source>
        <dbReference type="Proteomes" id="UP000243052"/>
    </source>
</evidence>
<proteinExistence type="predicted"/>
<name>A0A0X8HV54_9SACH</name>
<dbReference type="PANTHER" id="PTHR46402">
    <property type="entry name" value="SET AND MYND DOMAIN-CONTAINING PROTEIN 5"/>
    <property type="match status" value="1"/>
</dbReference>
<dbReference type="GO" id="GO:0005694">
    <property type="term" value="C:chromosome"/>
    <property type="evidence" value="ECO:0007669"/>
    <property type="project" value="UniProtKB-SubCell"/>
</dbReference>
<evidence type="ECO:0000256" key="4">
    <source>
        <dbReference type="ARBA" id="ARBA00022679"/>
    </source>
</evidence>
<gene>
    <name evidence="10" type="ORF">AW171_hschr74002</name>
</gene>
<dbReference type="PANTHER" id="PTHR46402:SF2">
    <property type="entry name" value="HISTONE-LYSINE N-TRIMETHYLTRANSFERASE SMYD5"/>
    <property type="match status" value="1"/>
</dbReference>
<comment type="subcellular location">
    <subcellularLocation>
        <location evidence="1">Chromosome</location>
    </subcellularLocation>
</comment>
<accession>A0A0X8HV54</accession>
<dbReference type="CDD" id="cd20071">
    <property type="entry name" value="SET_SMYD"/>
    <property type="match status" value="1"/>
</dbReference>
<dbReference type="InterPro" id="IPR001214">
    <property type="entry name" value="SET_dom"/>
</dbReference>
<evidence type="ECO:0000256" key="6">
    <source>
        <dbReference type="ARBA" id="ARBA00042380"/>
    </source>
</evidence>
<evidence type="ECO:0000256" key="3">
    <source>
        <dbReference type="ARBA" id="ARBA00022603"/>
    </source>
</evidence>
<sequence>MQLNSSPSTLKVETISLNDCKDEDKSAAQSVQPSAIEICDEVVLLWRQEPDLEHLKFDKLCDKLKERNPSWVLSNDTLVTVLLEHNLYSADESTLFTYHDEVRSSATPGMRLHELHNVSETTNCKGKALIASDTIPKGELIFEDVPLVMIPPLDKLTLIQLSKACGICGTLLSHNCHYFIMNNLDCDICGILWCSKRCKALDTAHPYLKHPTLKSKVCNAQKWQKFEEFCKENTWYSAYGVGYIYANYVISNRNGLFYEQFLSLAEVSQRTRLKAADSTNVGGTFDSWTDCTCTTIASDLWDEGFRLFCEAFPEAAEDDNINIDTFLRFIGRFNINQLNCQIYPLFSHINHSCEPNVRVEFEKYSIKVYSRKHIKSGDELQISYVNPLHDVSLRRRELRVNWGFLCKCTRCQKELSKFYNKTNIMTSDVNVGLTTQNGKRRKSSMKASKPTLQEILESGHEFDLEIPAHLGFSNRRTSVRFDDRVMSALNE</sequence>
<keyword evidence="11" id="KW-1185">Reference proteome</keyword>
<dbReference type="STRING" id="45286.A0A0X8HV54"/>
<keyword evidence="5" id="KW-0949">S-adenosyl-L-methionine</keyword>
<comment type="catalytic activity">
    <reaction evidence="8">
        <text>L-lysyl-[histone] + S-adenosyl-L-methionine = N(6)-methyl-L-lysyl-[histone] + S-adenosyl-L-homocysteine + H(+)</text>
        <dbReference type="Rhea" id="RHEA:10024"/>
        <dbReference type="Rhea" id="RHEA-COMP:9845"/>
        <dbReference type="Rhea" id="RHEA-COMP:9846"/>
        <dbReference type="ChEBI" id="CHEBI:15378"/>
        <dbReference type="ChEBI" id="CHEBI:29969"/>
        <dbReference type="ChEBI" id="CHEBI:57856"/>
        <dbReference type="ChEBI" id="CHEBI:59789"/>
        <dbReference type="ChEBI" id="CHEBI:61929"/>
    </reaction>
    <physiologicalReaction direction="left-to-right" evidence="8">
        <dbReference type="Rhea" id="RHEA:10025"/>
    </physiologicalReaction>
</comment>
<dbReference type="Gene3D" id="2.170.270.10">
    <property type="entry name" value="SET domain"/>
    <property type="match status" value="1"/>
</dbReference>